<evidence type="ECO:0000256" key="4">
    <source>
        <dbReference type="ARBA" id="ARBA00044955"/>
    </source>
</evidence>
<keyword evidence="1" id="KW-0147">Chitin-binding</keyword>
<evidence type="ECO:0000256" key="6">
    <source>
        <dbReference type="SAM" id="SignalP"/>
    </source>
</evidence>
<dbReference type="InterPro" id="IPR052210">
    <property type="entry name" value="LysM1-like"/>
</dbReference>
<dbReference type="Gene3D" id="3.10.350.10">
    <property type="entry name" value="LysM domain"/>
    <property type="match status" value="3"/>
</dbReference>
<organism evidence="8 9">
    <name type="scientific">Cordyceps militaris</name>
    <name type="common">Caterpillar fungus</name>
    <name type="synonym">Clavaria militaris</name>
    <dbReference type="NCBI Taxonomy" id="73501"/>
    <lineage>
        <taxon>Eukaryota</taxon>
        <taxon>Fungi</taxon>
        <taxon>Dikarya</taxon>
        <taxon>Ascomycota</taxon>
        <taxon>Pezizomycotina</taxon>
        <taxon>Sordariomycetes</taxon>
        <taxon>Hypocreomycetidae</taxon>
        <taxon>Hypocreales</taxon>
        <taxon>Cordycipitaceae</taxon>
        <taxon>Cordyceps</taxon>
    </lineage>
</organism>
<evidence type="ECO:0000256" key="3">
    <source>
        <dbReference type="ARBA" id="ARBA00023026"/>
    </source>
</evidence>
<evidence type="ECO:0000313" key="8">
    <source>
        <dbReference type="EMBL" id="ATY65222.1"/>
    </source>
</evidence>
<sequence>MVRIQQSLYWASTLVRLTSAFLVNPPGAAIPGATSRCSKWVQDAYLLSCDKITNAFGMTKDQFKEWNPSVGDTGADCQMIQGLYYCVEVDFHPLTLTSTSTTTTSTSTSTSTTEKPQHSPTQAGMAPDCDDFYLVSHGDTCAAVESKYHISAADFLRWNPAIGAGKSSCRCNCTGLWLGYYVCIHVPGAATTIQSPATTTTTTPSNGITTPQPTQPGMVNDCDRFVFIKPGDNCGAVASAAGISLTDFILWNPNAGSTCSGLWANSYACVHLIPSLTLATRYGDGCAGAVQSTEEFPPSGAGHCVNTDCKVTSLDISAKGTCPDGEVRISYWEQANCQGKWFGYGYASRGQCRTLWSGGWGFKSLYIACEPKDRDCVSQETCTIDPLPNSNIC</sequence>
<feature type="signal peptide" evidence="6">
    <location>
        <begin position="1"/>
        <end position="20"/>
    </location>
</feature>
<dbReference type="PANTHER" id="PTHR34997:SF2">
    <property type="entry name" value="LYSM DOMAIN-CONTAINING PROTEIN-RELATED"/>
    <property type="match status" value="1"/>
</dbReference>
<dbReference type="GO" id="GO:0008061">
    <property type="term" value="F:chitin binding"/>
    <property type="evidence" value="ECO:0007669"/>
    <property type="project" value="UniProtKB-KW"/>
</dbReference>
<accession>A0A2H4SQ45</accession>
<comment type="similarity">
    <text evidence="4">Belongs to the secreted LysM effector family.</text>
</comment>
<feature type="region of interest" description="Disordered" evidence="5">
    <location>
        <begin position="99"/>
        <end position="124"/>
    </location>
</feature>
<keyword evidence="3" id="KW-0843">Virulence</keyword>
<evidence type="ECO:0000256" key="2">
    <source>
        <dbReference type="ARBA" id="ARBA00022729"/>
    </source>
</evidence>
<dbReference type="InterPro" id="IPR036779">
    <property type="entry name" value="LysM_dom_sf"/>
</dbReference>
<dbReference type="PANTHER" id="PTHR34997">
    <property type="entry name" value="AM15"/>
    <property type="match status" value="1"/>
</dbReference>
<evidence type="ECO:0000259" key="7">
    <source>
        <dbReference type="PROSITE" id="PS51782"/>
    </source>
</evidence>
<feature type="domain" description="LysM" evidence="7">
    <location>
        <begin position="131"/>
        <end position="184"/>
    </location>
</feature>
<dbReference type="SUPFAM" id="SSF54106">
    <property type="entry name" value="LysM domain"/>
    <property type="match status" value="2"/>
</dbReference>
<dbReference type="SMART" id="SM00257">
    <property type="entry name" value="LysM"/>
    <property type="match status" value="2"/>
</dbReference>
<gene>
    <name evidence="8" type="ORF">A9K55_003997</name>
</gene>
<dbReference type="EMBL" id="CP023325">
    <property type="protein sequence ID" value="ATY65222.1"/>
    <property type="molecule type" value="Genomic_DNA"/>
</dbReference>
<keyword evidence="2 6" id="KW-0732">Signal</keyword>
<protein>
    <submittedName>
        <fullName evidence="8">LysM domain protein</fullName>
    </submittedName>
</protein>
<dbReference type="InterPro" id="IPR018392">
    <property type="entry name" value="LysM"/>
</dbReference>
<evidence type="ECO:0000256" key="5">
    <source>
        <dbReference type="SAM" id="MobiDB-lite"/>
    </source>
</evidence>
<feature type="compositionally biased region" description="Low complexity" evidence="5">
    <location>
        <begin position="99"/>
        <end position="113"/>
    </location>
</feature>
<dbReference type="Pfam" id="PF01476">
    <property type="entry name" value="LysM"/>
    <property type="match status" value="2"/>
</dbReference>
<dbReference type="PROSITE" id="PS51782">
    <property type="entry name" value="LYSM"/>
    <property type="match status" value="2"/>
</dbReference>
<dbReference type="VEuPathDB" id="FungiDB:CCM_04816"/>
<evidence type="ECO:0000256" key="1">
    <source>
        <dbReference type="ARBA" id="ARBA00022669"/>
    </source>
</evidence>
<dbReference type="VEuPathDB" id="FungiDB:A9K55_003997"/>
<dbReference type="OrthoDB" id="5985073at2759"/>
<feature type="chain" id="PRO_5014142500" evidence="6">
    <location>
        <begin position="21"/>
        <end position="393"/>
    </location>
</feature>
<evidence type="ECO:0000313" key="9">
    <source>
        <dbReference type="Proteomes" id="UP000323067"/>
    </source>
</evidence>
<name>A0A2H4SQ45_CORMI</name>
<proteinExistence type="inferred from homology"/>
<dbReference type="CDD" id="cd00118">
    <property type="entry name" value="LysM"/>
    <property type="match status" value="2"/>
</dbReference>
<reference evidence="8 9" key="1">
    <citation type="journal article" date="2017" name="BMC Genomics">
        <title>Chromosome level assembly and secondary metabolite potential of the parasitic fungus Cordyceps militaris.</title>
        <authorList>
            <person name="Kramer G.J."/>
            <person name="Nodwell J.R."/>
        </authorList>
    </citation>
    <scope>NUCLEOTIDE SEQUENCE [LARGE SCALE GENOMIC DNA]</scope>
    <source>
        <strain evidence="8 9">ATCC 34164</strain>
    </source>
</reference>
<feature type="domain" description="LysM" evidence="7">
    <location>
        <begin position="224"/>
        <end position="270"/>
    </location>
</feature>
<dbReference type="AlphaFoldDB" id="A0A2H4SQ45"/>
<dbReference type="Proteomes" id="UP000323067">
    <property type="component" value="Chromosome v"/>
</dbReference>